<organism evidence="1 2">
    <name type="scientific">Ambispora leptoticha</name>
    <dbReference type="NCBI Taxonomy" id="144679"/>
    <lineage>
        <taxon>Eukaryota</taxon>
        <taxon>Fungi</taxon>
        <taxon>Fungi incertae sedis</taxon>
        <taxon>Mucoromycota</taxon>
        <taxon>Glomeromycotina</taxon>
        <taxon>Glomeromycetes</taxon>
        <taxon>Archaeosporales</taxon>
        <taxon>Ambisporaceae</taxon>
        <taxon>Ambispora</taxon>
    </lineage>
</organism>
<feature type="non-terminal residue" evidence="1">
    <location>
        <position position="1"/>
    </location>
</feature>
<dbReference type="AlphaFoldDB" id="A0A9N9EHH0"/>
<dbReference type="Proteomes" id="UP000789508">
    <property type="component" value="Unassembled WGS sequence"/>
</dbReference>
<name>A0A9N9EHH0_9GLOM</name>
<comment type="caution">
    <text evidence="1">The sequence shown here is derived from an EMBL/GenBank/DDBJ whole genome shotgun (WGS) entry which is preliminary data.</text>
</comment>
<evidence type="ECO:0000313" key="2">
    <source>
        <dbReference type="Proteomes" id="UP000789508"/>
    </source>
</evidence>
<accession>A0A9N9EHH0</accession>
<dbReference type="PANTHER" id="PTHR33266:SF1">
    <property type="entry name" value="F-BOX DOMAIN-CONTAINING PROTEIN"/>
    <property type="match status" value="1"/>
</dbReference>
<proteinExistence type="predicted"/>
<sequence>KNRNATDDEIIKAYVEQQAYSGPVQQASGLSQTRELEKAFNVSFRDPVGYLRVLCQRIHQVADTDDHFNYLAIIQSSGYGKTRAGCELAAEFPFVYVCFRENGSTGYSPATPKSMDMLRNIKEARNVDEAEVEALGWIRSIISTFHEKREEFCKKEPQERYQQALLKDQQQAIDFWNAVNANRKNEELPQTREKIILFINEASALLSKKKDQGAVTEKNQAFRAVRRALLRYKTYITGLLIDTNSSVANLAPQIEHDPSARGSNRKVHKPFIYLATMDCLSADISLNENGSGHDIIRFGRPLWGSQWQSADLAPDLVKSHMATLIHIDDDRKKHLITYPSEPVLAEAALEVLSENGVELGVLTELDAVNKSSGILDAGSQGELVVRLLFLSAWRRLICSERNRENNKSDVLKFLEELFELKLPKEKFSYLKDFEVGFTHFIGLTEKPDISTLKSIWDRRGAMHFKNNQEGSDLGLVIRHKADKERFGVLVAKNLAVKQNQMEETFVAGCQLEPRITFSEDCTNIIKDNYLAIYVHI</sequence>
<dbReference type="PANTHER" id="PTHR33266">
    <property type="entry name" value="CHROMOSOME 15, WHOLE GENOME SHOTGUN SEQUENCE"/>
    <property type="match status" value="1"/>
</dbReference>
<gene>
    <name evidence="1" type="ORF">ALEPTO_LOCUS10712</name>
</gene>
<protein>
    <submittedName>
        <fullName evidence="1">13584_t:CDS:1</fullName>
    </submittedName>
</protein>
<dbReference type="OrthoDB" id="107110at2759"/>
<feature type="non-terminal residue" evidence="1">
    <location>
        <position position="536"/>
    </location>
</feature>
<evidence type="ECO:0000313" key="1">
    <source>
        <dbReference type="EMBL" id="CAG8675230.1"/>
    </source>
</evidence>
<dbReference type="EMBL" id="CAJVPS010013123">
    <property type="protein sequence ID" value="CAG8675230.1"/>
    <property type="molecule type" value="Genomic_DNA"/>
</dbReference>
<keyword evidence="2" id="KW-1185">Reference proteome</keyword>
<reference evidence="1" key="1">
    <citation type="submission" date="2021-06" db="EMBL/GenBank/DDBJ databases">
        <authorList>
            <person name="Kallberg Y."/>
            <person name="Tangrot J."/>
            <person name="Rosling A."/>
        </authorList>
    </citation>
    <scope>NUCLEOTIDE SEQUENCE</scope>
    <source>
        <strain evidence="1">FL130A</strain>
    </source>
</reference>